<protein>
    <submittedName>
        <fullName evidence="6">Heterotetrameric sarcosine oxidase beta subunit</fullName>
    </submittedName>
</protein>
<keyword evidence="2" id="KW-0963">Cytoplasm</keyword>
<dbReference type="EMBL" id="QJJS01000001">
    <property type="protein sequence ID" value="PXW99324.1"/>
    <property type="molecule type" value="Genomic_DNA"/>
</dbReference>
<keyword evidence="7" id="KW-1185">Reference proteome</keyword>
<dbReference type="Gene3D" id="3.30.9.10">
    <property type="entry name" value="D-Amino Acid Oxidase, subunit A, domain 2"/>
    <property type="match status" value="1"/>
</dbReference>
<reference evidence="6 7" key="1">
    <citation type="submission" date="2018-05" db="EMBL/GenBank/DDBJ databases">
        <title>Genomic Encyclopedia of Type Strains, Phase IV (KMG-IV): sequencing the most valuable type-strain genomes for metagenomic binning, comparative biology and taxonomic classification.</title>
        <authorList>
            <person name="Goeker M."/>
        </authorList>
    </citation>
    <scope>NUCLEOTIDE SEQUENCE [LARGE SCALE GENOMIC DNA]</scope>
    <source>
        <strain evidence="6 7">DSM 566</strain>
    </source>
</reference>
<dbReference type="PANTHER" id="PTHR13847:SF287">
    <property type="entry name" value="FAD-DEPENDENT OXIDOREDUCTASE DOMAIN-CONTAINING PROTEIN 1"/>
    <property type="match status" value="1"/>
</dbReference>
<name>A0A318H5T6_9BURK</name>
<dbReference type="PANTHER" id="PTHR13847">
    <property type="entry name" value="SARCOSINE DEHYDROGENASE-RELATED"/>
    <property type="match status" value="1"/>
</dbReference>
<evidence type="ECO:0000256" key="4">
    <source>
        <dbReference type="ARBA" id="ARBA00023002"/>
    </source>
</evidence>
<feature type="domain" description="FAD dependent oxidoreductase" evidence="5">
    <location>
        <begin position="36"/>
        <end position="384"/>
    </location>
</feature>
<evidence type="ECO:0000313" key="7">
    <source>
        <dbReference type="Proteomes" id="UP000247811"/>
    </source>
</evidence>
<dbReference type="InterPro" id="IPR006278">
    <property type="entry name" value="SoxB"/>
</dbReference>
<evidence type="ECO:0000256" key="1">
    <source>
        <dbReference type="ARBA" id="ARBA00004496"/>
    </source>
</evidence>
<dbReference type="OrthoDB" id="9342835at2"/>
<keyword evidence="4" id="KW-0560">Oxidoreductase</keyword>
<comment type="subcellular location">
    <subcellularLocation>
        <location evidence="1">Cytoplasm</location>
    </subcellularLocation>
</comment>
<sequence>MHGEKYSWWSLLKHGLKHHKTWEPAWERRPLQSHYDVVIVGGGGHGLATAYYLAKNHPQVGRIAVLEKGYLGGGNTARNTTIVRSNYLWDEAAGLYEHSLKLWEGLTEDLNFNVMFSQRGVYNLGHTLQDMRDIERRVNANHLQGIDAVVMTAAEVKERIPQLDISRSRRLPVLGASFQPRAGIAHHDAVARGFARAASRLGVDLIENCEVTGLDIEAGRIQGLQTSQGYVKAGRVGCVAAGHSGVLAKMAGIRLPLESHPLQAFVSESMQRVIDTVIMSNAVHGYLSQSDKGEFVIGAGIDSYLGYGQRGSPHIIDHTAAAIIELFPMFSRVRMNRQWGGIVDVSPDACPIISKTRVQGLYFNCGWGTGGFKATPGSGHVFAHTIAHDAPHPVNAAFSLDRFTTGHLIDEHGAAAVAH</sequence>
<accession>A0A318H5T6</accession>
<evidence type="ECO:0000256" key="3">
    <source>
        <dbReference type="ARBA" id="ARBA00022741"/>
    </source>
</evidence>
<dbReference type="AlphaFoldDB" id="A0A318H5T6"/>
<dbReference type="GO" id="GO:0008115">
    <property type="term" value="F:sarcosine oxidase activity"/>
    <property type="evidence" value="ECO:0007669"/>
    <property type="project" value="InterPro"/>
</dbReference>
<dbReference type="SUPFAM" id="SSF51905">
    <property type="entry name" value="FAD/NAD(P)-binding domain"/>
    <property type="match status" value="1"/>
</dbReference>
<evidence type="ECO:0000313" key="6">
    <source>
        <dbReference type="EMBL" id="PXW99324.1"/>
    </source>
</evidence>
<dbReference type="Pfam" id="PF01266">
    <property type="entry name" value="DAO"/>
    <property type="match status" value="1"/>
</dbReference>
<keyword evidence="3" id="KW-0547">Nucleotide-binding</keyword>
<proteinExistence type="predicted"/>
<organism evidence="6 7">
    <name type="scientific">Sphaerotilus hippei</name>
    <dbReference type="NCBI Taxonomy" id="744406"/>
    <lineage>
        <taxon>Bacteria</taxon>
        <taxon>Pseudomonadati</taxon>
        <taxon>Pseudomonadota</taxon>
        <taxon>Betaproteobacteria</taxon>
        <taxon>Burkholderiales</taxon>
        <taxon>Sphaerotilaceae</taxon>
        <taxon>Sphaerotilus</taxon>
    </lineage>
</organism>
<dbReference type="RefSeq" id="WP_110398906.1">
    <property type="nucleotide sequence ID" value="NZ_QJJS01000001.1"/>
</dbReference>
<dbReference type="GO" id="GO:0000166">
    <property type="term" value="F:nucleotide binding"/>
    <property type="evidence" value="ECO:0007669"/>
    <property type="project" value="UniProtKB-KW"/>
</dbReference>
<dbReference type="GO" id="GO:0046653">
    <property type="term" value="P:tetrahydrofolate metabolic process"/>
    <property type="evidence" value="ECO:0007669"/>
    <property type="project" value="InterPro"/>
</dbReference>
<dbReference type="NCBIfam" id="TIGR01373">
    <property type="entry name" value="soxB"/>
    <property type="match status" value="1"/>
</dbReference>
<dbReference type="Gene3D" id="3.50.50.60">
    <property type="entry name" value="FAD/NAD(P)-binding domain"/>
    <property type="match status" value="1"/>
</dbReference>
<dbReference type="InterPro" id="IPR006076">
    <property type="entry name" value="FAD-dep_OxRdtase"/>
</dbReference>
<dbReference type="GO" id="GO:0005737">
    <property type="term" value="C:cytoplasm"/>
    <property type="evidence" value="ECO:0007669"/>
    <property type="project" value="UniProtKB-SubCell"/>
</dbReference>
<dbReference type="InterPro" id="IPR036188">
    <property type="entry name" value="FAD/NAD-bd_sf"/>
</dbReference>
<gene>
    <name evidence="6" type="ORF">C7444_101154</name>
</gene>
<comment type="caution">
    <text evidence="6">The sequence shown here is derived from an EMBL/GenBank/DDBJ whole genome shotgun (WGS) entry which is preliminary data.</text>
</comment>
<evidence type="ECO:0000256" key="2">
    <source>
        <dbReference type="ARBA" id="ARBA00022490"/>
    </source>
</evidence>
<dbReference type="Proteomes" id="UP000247811">
    <property type="component" value="Unassembled WGS sequence"/>
</dbReference>
<evidence type="ECO:0000259" key="5">
    <source>
        <dbReference type="Pfam" id="PF01266"/>
    </source>
</evidence>